<keyword evidence="2" id="KW-1185">Reference proteome</keyword>
<evidence type="ECO:0000313" key="1">
    <source>
        <dbReference type="EMBL" id="TKR81780.1"/>
    </source>
</evidence>
<name>A0A4U5NGG4_STECR</name>
<reference evidence="1 2" key="2">
    <citation type="journal article" date="2019" name="G3 (Bethesda)">
        <title>Hybrid Assembly of the Genome of the Entomopathogenic Nematode Steinernema carpocapsae Identifies the X-Chromosome.</title>
        <authorList>
            <person name="Serra L."/>
            <person name="Macchietto M."/>
            <person name="Macias-Munoz A."/>
            <person name="McGill C.J."/>
            <person name="Rodriguez I.M."/>
            <person name="Rodriguez B."/>
            <person name="Murad R."/>
            <person name="Mortazavi A."/>
        </authorList>
    </citation>
    <scope>NUCLEOTIDE SEQUENCE [LARGE SCALE GENOMIC DNA]</scope>
    <source>
        <strain evidence="1 2">ALL</strain>
    </source>
</reference>
<dbReference type="Proteomes" id="UP000298663">
    <property type="component" value="Unassembled WGS sequence"/>
</dbReference>
<dbReference type="EMBL" id="AZBU02000004">
    <property type="protein sequence ID" value="TKR81780.1"/>
    <property type="molecule type" value="Genomic_DNA"/>
</dbReference>
<dbReference type="AlphaFoldDB" id="A0A4U5NGG4"/>
<gene>
    <name evidence="1" type="ORF">L596_015601</name>
</gene>
<evidence type="ECO:0000313" key="2">
    <source>
        <dbReference type="Proteomes" id="UP000298663"/>
    </source>
</evidence>
<comment type="caution">
    <text evidence="1">The sequence shown here is derived from an EMBL/GenBank/DDBJ whole genome shotgun (WGS) entry which is preliminary data.</text>
</comment>
<protein>
    <submittedName>
        <fullName evidence="1">Uncharacterized protein</fullName>
    </submittedName>
</protein>
<sequence length="68" mass="7758">MSSFMEHDFFPFFVFFAVLQQNVCKNSKPTQSSDLRLCQQHSSAPNPLLRPPVSPFLFQTRPLIAKSA</sequence>
<accession>A0A4U5NGG4</accession>
<organism evidence="1 2">
    <name type="scientific">Steinernema carpocapsae</name>
    <name type="common">Entomopathogenic nematode</name>
    <dbReference type="NCBI Taxonomy" id="34508"/>
    <lineage>
        <taxon>Eukaryota</taxon>
        <taxon>Metazoa</taxon>
        <taxon>Ecdysozoa</taxon>
        <taxon>Nematoda</taxon>
        <taxon>Chromadorea</taxon>
        <taxon>Rhabditida</taxon>
        <taxon>Tylenchina</taxon>
        <taxon>Panagrolaimomorpha</taxon>
        <taxon>Strongyloidoidea</taxon>
        <taxon>Steinernematidae</taxon>
        <taxon>Steinernema</taxon>
    </lineage>
</organism>
<proteinExistence type="predicted"/>
<reference evidence="1 2" key="1">
    <citation type="journal article" date="2015" name="Genome Biol.">
        <title>Comparative genomics of Steinernema reveals deeply conserved gene regulatory networks.</title>
        <authorList>
            <person name="Dillman A.R."/>
            <person name="Macchietto M."/>
            <person name="Porter C.F."/>
            <person name="Rogers A."/>
            <person name="Williams B."/>
            <person name="Antoshechkin I."/>
            <person name="Lee M.M."/>
            <person name="Goodwin Z."/>
            <person name="Lu X."/>
            <person name="Lewis E.E."/>
            <person name="Goodrich-Blair H."/>
            <person name="Stock S.P."/>
            <person name="Adams B.J."/>
            <person name="Sternberg P.W."/>
            <person name="Mortazavi A."/>
        </authorList>
    </citation>
    <scope>NUCLEOTIDE SEQUENCE [LARGE SCALE GENOMIC DNA]</scope>
    <source>
        <strain evidence="1 2">ALL</strain>
    </source>
</reference>